<evidence type="ECO:0000313" key="2">
    <source>
        <dbReference type="Proteomes" id="UP001479436"/>
    </source>
</evidence>
<gene>
    <name evidence="1" type="ORF">K7432_013831</name>
</gene>
<keyword evidence="2" id="KW-1185">Reference proteome</keyword>
<dbReference type="Proteomes" id="UP001479436">
    <property type="component" value="Unassembled WGS sequence"/>
</dbReference>
<comment type="caution">
    <text evidence="1">The sequence shown here is derived from an EMBL/GenBank/DDBJ whole genome shotgun (WGS) entry which is preliminary data.</text>
</comment>
<protein>
    <submittedName>
        <fullName evidence="1">Uncharacterized protein</fullName>
    </submittedName>
</protein>
<dbReference type="EMBL" id="JASJQH010001434">
    <property type="protein sequence ID" value="KAK9761336.1"/>
    <property type="molecule type" value="Genomic_DNA"/>
</dbReference>
<evidence type="ECO:0000313" key="1">
    <source>
        <dbReference type="EMBL" id="KAK9761336.1"/>
    </source>
</evidence>
<organism evidence="1 2">
    <name type="scientific">Basidiobolus ranarum</name>
    <dbReference type="NCBI Taxonomy" id="34480"/>
    <lineage>
        <taxon>Eukaryota</taxon>
        <taxon>Fungi</taxon>
        <taxon>Fungi incertae sedis</taxon>
        <taxon>Zoopagomycota</taxon>
        <taxon>Entomophthoromycotina</taxon>
        <taxon>Basidiobolomycetes</taxon>
        <taxon>Basidiobolales</taxon>
        <taxon>Basidiobolaceae</taxon>
        <taxon>Basidiobolus</taxon>
    </lineage>
</organism>
<accession>A0ABR2WIM2</accession>
<reference evidence="1 2" key="1">
    <citation type="submission" date="2023-04" db="EMBL/GenBank/DDBJ databases">
        <title>Genome of Basidiobolus ranarum AG-B5.</title>
        <authorList>
            <person name="Stajich J.E."/>
            <person name="Carter-House D."/>
            <person name="Gryganskyi A."/>
        </authorList>
    </citation>
    <scope>NUCLEOTIDE SEQUENCE [LARGE SCALE GENOMIC DNA]</scope>
    <source>
        <strain evidence="1 2">AG-B5</strain>
    </source>
</reference>
<proteinExistence type="predicted"/>
<sequence>MVVAKLVQKSAAIDLQHSVITKVSHDHHVEKISFSTDNCDIHNPKSFKEPSQYLTSPSRKLKTNVSQRSQVKFLGYDLESNASIPDIDDASLEPSSQRTQSTSRAVTIYTIDRDFDQTCFADKKATKAGGYWDKTRGTVKVHTLKCIYLEFLLNCLQRTLGFIFHKKKWRIDGQYLVTLGQHKIRASTTQG</sequence>
<name>A0ABR2WIM2_9FUNG</name>